<dbReference type="InterPro" id="IPR017871">
    <property type="entry name" value="ABC_transporter-like_CS"/>
</dbReference>
<organism evidence="5 6">
    <name type="scientific">Corynebacterium glucuronolyticum</name>
    <dbReference type="NCBI Taxonomy" id="39791"/>
    <lineage>
        <taxon>Bacteria</taxon>
        <taxon>Bacillati</taxon>
        <taxon>Actinomycetota</taxon>
        <taxon>Actinomycetes</taxon>
        <taxon>Mycobacteriales</taxon>
        <taxon>Corynebacteriaceae</taxon>
        <taxon>Corynebacterium</taxon>
    </lineage>
</organism>
<dbReference type="GO" id="GO:0016887">
    <property type="term" value="F:ATP hydrolysis activity"/>
    <property type="evidence" value="ECO:0007669"/>
    <property type="project" value="InterPro"/>
</dbReference>
<dbReference type="PANTHER" id="PTHR42939:SF1">
    <property type="entry name" value="ABC TRANSPORTER ATP-BINDING PROTEIN ALBC-RELATED"/>
    <property type="match status" value="1"/>
</dbReference>
<keyword evidence="1" id="KW-0813">Transport</keyword>
<dbReference type="InterPro" id="IPR003593">
    <property type="entry name" value="AAA+_ATPase"/>
</dbReference>
<dbReference type="SMART" id="SM00382">
    <property type="entry name" value="AAA"/>
    <property type="match status" value="1"/>
</dbReference>
<keyword evidence="2" id="KW-0547">Nucleotide-binding</keyword>
<dbReference type="EMBL" id="CP066007">
    <property type="protein sequence ID" value="QQB46865.1"/>
    <property type="molecule type" value="Genomic_DNA"/>
</dbReference>
<dbReference type="InterPro" id="IPR051782">
    <property type="entry name" value="ABC_Transporter_VariousFunc"/>
</dbReference>
<dbReference type="OrthoDB" id="9804819at2"/>
<keyword evidence="3 5" id="KW-0067">ATP-binding</keyword>
<dbReference type="Proteomes" id="UP000596145">
    <property type="component" value="Chromosome"/>
</dbReference>
<dbReference type="AlphaFoldDB" id="A0A7T4EGD3"/>
<reference evidence="5 6" key="1">
    <citation type="submission" date="2020-12" db="EMBL/GenBank/DDBJ databases">
        <title>FDA dAtabase for Regulatory Grade micrObial Sequences (FDA-ARGOS): Supporting development and validation of Infectious Disease Dx tests.</title>
        <authorList>
            <person name="Sproer C."/>
            <person name="Gronow S."/>
            <person name="Severitt S."/>
            <person name="Schroder I."/>
            <person name="Tallon L."/>
            <person name="Sadzewicz L."/>
            <person name="Zhao X."/>
            <person name="Boylan J."/>
            <person name="Ott S."/>
            <person name="Bowen H."/>
            <person name="Vavikolanu K."/>
            <person name="Mehta A."/>
            <person name="Aluvathingal J."/>
            <person name="Nadendla S."/>
            <person name="Lowell S."/>
            <person name="Myers T."/>
            <person name="Yan Y."/>
            <person name="Sichtig H."/>
        </authorList>
    </citation>
    <scope>NUCLEOTIDE SEQUENCE [LARGE SCALE GENOMIC DNA]</scope>
    <source>
        <strain evidence="5 6">FDAARGOS_1053</strain>
    </source>
</reference>
<dbReference type="Pfam" id="PF00005">
    <property type="entry name" value="ABC_tran"/>
    <property type="match status" value="1"/>
</dbReference>
<feature type="domain" description="ABC transporter" evidence="4">
    <location>
        <begin position="2"/>
        <end position="224"/>
    </location>
</feature>
<dbReference type="PROSITE" id="PS50893">
    <property type="entry name" value="ABC_TRANSPORTER_2"/>
    <property type="match status" value="1"/>
</dbReference>
<sequence length="226" mass="24713">MLTITNGTFGYDTDADPIVRVPALTLEDGAVAGLLGVNGAGKSTLIKGLSGLLPVAQVEKMSLDGEATTITRFKKHRITVFTEDRSFAQWTFSRYMRFVAGAYGVRSLPRLDTLIDGFEFRDFLDTPLGELSSGNAKKARLIAAFAVELPCLILDEPVDALDFFATEYLYEEVKAARERGTAVLMSSHVFESLQELANCLYIVTDGEVTGPHEVPGTRQELGDLLR</sequence>
<dbReference type="GO" id="GO:0005524">
    <property type="term" value="F:ATP binding"/>
    <property type="evidence" value="ECO:0007669"/>
    <property type="project" value="UniProtKB-KW"/>
</dbReference>
<protein>
    <submittedName>
        <fullName evidence="5">ATP-binding cassette domain-containing protein</fullName>
    </submittedName>
</protein>
<gene>
    <name evidence="5" type="ORF">I6I10_02755</name>
</gene>
<evidence type="ECO:0000313" key="5">
    <source>
        <dbReference type="EMBL" id="QQB46865.1"/>
    </source>
</evidence>
<accession>A0A7T4EGD3</accession>
<dbReference type="RefSeq" id="WP_084037273.1">
    <property type="nucleotide sequence ID" value="NZ_CP066007.1"/>
</dbReference>
<dbReference type="SUPFAM" id="SSF52540">
    <property type="entry name" value="P-loop containing nucleoside triphosphate hydrolases"/>
    <property type="match status" value="1"/>
</dbReference>
<dbReference type="InterPro" id="IPR003439">
    <property type="entry name" value="ABC_transporter-like_ATP-bd"/>
</dbReference>
<dbReference type="InterPro" id="IPR027417">
    <property type="entry name" value="P-loop_NTPase"/>
</dbReference>
<dbReference type="Gene3D" id="3.40.50.300">
    <property type="entry name" value="P-loop containing nucleotide triphosphate hydrolases"/>
    <property type="match status" value="1"/>
</dbReference>
<dbReference type="GeneID" id="92761366"/>
<proteinExistence type="predicted"/>
<name>A0A7T4EGD3_9CORY</name>
<evidence type="ECO:0000313" key="6">
    <source>
        <dbReference type="Proteomes" id="UP000596145"/>
    </source>
</evidence>
<evidence type="ECO:0000256" key="1">
    <source>
        <dbReference type="ARBA" id="ARBA00022448"/>
    </source>
</evidence>
<evidence type="ECO:0000256" key="2">
    <source>
        <dbReference type="ARBA" id="ARBA00022741"/>
    </source>
</evidence>
<evidence type="ECO:0000259" key="4">
    <source>
        <dbReference type="PROSITE" id="PS50893"/>
    </source>
</evidence>
<dbReference type="PROSITE" id="PS00211">
    <property type="entry name" value="ABC_TRANSPORTER_1"/>
    <property type="match status" value="1"/>
</dbReference>
<evidence type="ECO:0000256" key="3">
    <source>
        <dbReference type="ARBA" id="ARBA00022840"/>
    </source>
</evidence>
<dbReference type="PANTHER" id="PTHR42939">
    <property type="entry name" value="ABC TRANSPORTER ATP-BINDING PROTEIN ALBC-RELATED"/>
    <property type="match status" value="1"/>
</dbReference>